<name>A0A7W7U992_9ACTN</name>
<evidence type="ECO:0000313" key="2">
    <source>
        <dbReference type="Proteomes" id="UP000582643"/>
    </source>
</evidence>
<dbReference type="AlphaFoldDB" id="A0A7W7U992"/>
<comment type="caution">
    <text evidence="1">The sequence shown here is derived from an EMBL/GenBank/DDBJ whole genome shotgun (WGS) entry which is preliminary data.</text>
</comment>
<dbReference type="Proteomes" id="UP000582643">
    <property type="component" value="Unassembled WGS sequence"/>
</dbReference>
<proteinExistence type="predicted"/>
<organism evidence="1 2">
    <name type="scientific">Streptomyces nymphaeiformis</name>
    <dbReference type="NCBI Taxonomy" id="2663842"/>
    <lineage>
        <taxon>Bacteria</taxon>
        <taxon>Bacillati</taxon>
        <taxon>Actinomycetota</taxon>
        <taxon>Actinomycetes</taxon>
        <taxon>Kitasatosporales</taxon>
        <taxon>Streptomycetaceae</taxon>
        <taxon>Streptomyces</taxon>
    </lineage>
</organism>
<dbReference type="EMBL" id="JACHJY010000013">
    <property type="protein sequence ID" value="MBB4986577.1"/>
    <property type="molecule type" value="Genomic_DNA"/>
</dbReference>
<protein>
    <submittedName>
        <fullName evidence="1">Uncharacterized protein</fullName>
    </submittedName>
</protein>
<keyword evidence="2" id="KW-1185">Reference proteome</keyword>
<evidence type="ECO:0000313" key="1">
    <source>
        <dbReference type="EMBL" id="MBB4986577.1"/>
    </source>
</evidence>
<reference evidence="1 2" key="1">
    <citation type="submission" date="2020-08" db="EMBL/GenBank/DDBJ databases">
        <title>Genomic Encyclopedia of Type Strains, Phase III (KMG-III): the genomes of soil and plant-associated and newly described type strains.</title>
        <authorList>
            <person name="Whitman W."/>
        </authorList>
    </citation>
    <scope>NUCLEOTIDE SEQUENCE [LARGE SCALE GENOMIC DNA]</scope>
    <source>
        <strain evidence="1 2">SFB5A</strain>
    </source>
</reference>
<accession>A0A7W7U992</accession>
<gene>
    <name evidence="1" type="ORF">GGE06_007545</name>
</gene>
<sequence>MLGDGRRHILDTVTFELDSNRSPAQDSYTPTGVYDFTRW</sequence>